<protein>
    <recommendedName>
        <fullName evidence="4">Ig-like domain-containing protein</fullName>
    </recommendedName>
</protein>
<dbReference type="Proteomes" id="UP001367676">
    <property type="component" value="Unassembled WGS sequence"/>
</dbReference>
<feature type="domain" description="Ig-like" evidence="4">
    <location>
        <begin position="95"/>
        <end position="184"/>
    </location>
</feature>
<keyword evidence="1" id="KW-0677">Repeat</keyword>
<dbReference type="InterPro" id="IPR013783">
    <property type="entry name" value="Ig-like_fold"/>
</dbReference>
<dbReference type="GO" id="GO:0043005">
    <property type="term" value="C:neuron projection"/>
    <property type="evidence" value="ECO:0007669"/>
    <property type="project" value="TreeGrafter"/>
</dbReference>
<dbReference type="SMART" id="SM00409">
    <property type="entry name" value="IG"/>
    <property type="match status" value="2"/>
</dbReference>
<evidence type="ECO:0000256" key="1">
    <source>
        <dbReference type="ARBA" id="ARBA00022737"/>
    </source>
</evidence>
<dbReference type="SUPFAM" id="SSF48726">
    <property type="entry name" value="Immunoglobulin"/>
    <property type="match status" value="2"/>
</dbReference>
<evidence type="ECO:0000313" key="5">
    <source>
        <dbReference type="EMBL" id="KAK7591134.1"/>
    </source>
</evidence>
<accession>A0AAN9TKZ5</accession>
<proteinExistence type="predicted"/>
<dbReference type="InterPro" id="IPR007110">
    <property type="entry name" value="Ig-like_dom"/>
</dbReference>
<dbReference type="PROSITE" id="PS50835">
    <property type="entry name" value="IG_LIKE"/>
    <property type="match status" value="2"/>
</dbReference>
<organism evidence="5 6">
    <name type="scientific">Parthenolecanium corni</name>
    <dbReference type="NCBI Taxonomy" id="536013"/>
    <lineage>
        <taxon>Eukaryota</taxon>
        <taxon>Metazoa</taxon>
        <taxon>Ecdysozoa</taxon>
        <taxon>Arthropoda</taxon>
        <taxon>Hexapoda</taxon>
        <taxon>Insecta</taxon>
        <taxon>Pterygota</taxon>
        <taxon>Neoptera</taxon>
        <taxon>Paraneoptera</taxon>
        <taxon>Hemiptera</taxon>
        <taxon>Sternorrhyncha</taxon>
        <taxon>Coccoidea</taxon>
        <taxon>Coccidae</taxon>
        <taxon>Parthenolecanium</taxon>
    </lineage>
</organism>
<dbReference type="InterPro" id="IPR036179">
    <property type="entry name" value="Ig-like_dom_sf"/>
</dbReference>
<keyword evidence="2" id="KW-1015">Disulfide bond</keyword>
<evidence type="ECO:0000256" key="3">
    <source>
        <dbReference type="ARBA" id="ARBA00023319"/>
    </source>
</evidence>
<dbReference type="InterPro" id="IPR013151">
    <property type="entry name" value="Immunoglobulin_dom"/>
</dbReference>
<comment type="caution">
    <text evidence="5">The sequence shown here is derived from an EMBL/GenBank/DDBJ whole genome shotgun (WGS) entry which is preliminary data.</text>
</comment>
<reference evidence="5 6" key="1">
    <citation type="submission" date="2024-03" db="EMBL/GenBank/DDBJ databases">
        <title>Adaptation during the transition from Ophiocordyceps entomopathogen to insect associate is accompanied by gene loss and intensified selection.</title>
        <authorList>
            <person name="Ward C.M."/>
            <person name="Onetto C.A."/>
            <person name="Borneman A.R."/>
        </authorList>
    </citation>
    <scope>NUCLEOTIDE SEQUENCE [LARGE SCALE GENOMIC DNA]</scope>
    <source>
        <strain evidence="5">AWRI1</strain>
        <tissue evidence="5">Single Adult Female</tissue>
    </source>
</reference>
<dbReference type="AlphaFoldDB" id="A0AAN9TKZ5"/>
<dbReference type="InterPro" id="IPR003599">
    <property type="entry name" value="Ig_sub"/>
</dbReference>
<dbReference type="Pfam" id="PF00047">
    <property type="entry name" value="ig"/>
    <property type="match status" value="1"/>
</dbReference>
<dbReference type="InterPro" id="IPR051170">
    <property type="entry name" value="Neural/epithelial_adhesion"/>
</dbReference>
<dbReference type="Pfam" id="PF13927">
    <property type="entry name" value="Ig_3"/>
    <property type="match status" value="1"/>
</dbReference>
<dbReference type="Gene3D" id="2.60.40.10">
    <property type="entry name" value="Immunoglobulins"/>
    <property type="match status" value="2"/>
</dbReference>
<evidence type="ECO:0000259" key="4">
    <source>
        <dbReference type="PROSITE" id="PS50835"/>
    </source>
</evidence>
<dbReference type="EMBL" id="JBBCAQ010000022">
    <property type="protein sequence ID" value="KAK7591134.1"/>
    <property type="molecule type" value="Genomic_DNA"/>
</dbReference>
<dbReference type="PANTHER" id="PTHR12231:SF253">
    <property type="entry name" value="DPR-INTERACTING PROTEIN ETA, ISOFORM B-RELATED"/>
    <property type="match status" value="1"/>
</dbReference>
<evidence type="ECO:0000313" key="6">
    <source>
        <dbReference type="Proteomes" id="UP001367676"/>
    </source>
</evidence>
<name>A0AAN9TKZ5_9HEMI</name>
<keyword evidence="6" id="KW-1185">Reference proteome</keyword>
<feature type="domain" description="Ig-like" evidence="4">
    <location>
        <begin position="5"/>
        <end position="88"/>
    </location>
</feature>
<dbReference type="PANTHER" id="PTHR12231">
    <property type="entry name" value="CTX-RELATED TYPE I TRANSMEMBRANE PROTEIN"/>
    <property type="match status" value="1"/>
</dbReference>
<sequence>MKLLPQPDTYYALFGEDIELKCGLDTNEKTPTLLWRFNEENNIIGDHYRQTKEGLLVLNVTEKLIGNYTCTYYFTNDDVTDTASMKISLKPAKIPVIEEIYSNNTLHVLRSTTANVKCKVSAEPSAKIQWYKNKAELDLRKSNATIENKDNESILKVFYSTDAYLGNFTCYAWNKFGNTSKTFALVEGNRPETPTLSIGKSSDRSCSLYIYPNPPKQSLITIKVFHKNQKLNNSDWTITNLQLEKENPYSLDQLESSSSYIIKAEICSDYEICTFSNDETCETVAPTTGSANRVMQNIITQFIWLLPAFVIGFYSQ</sequence>
<keyword evidence="3" id="KW-0393">Immunoglobulin domain</keyword>
<evidence type="ECO:0000256" key="2">
    <source>
        <dbReference type="ARBA" id="ARBA00023157"/>
    </source>
</evidence>
<gene>
    <name evidence="5" type="ORF">V9T40_002747</name>
</gene>